<dbReference type="AlphaFoldDB" id="A0A226DAB9"/>
<evidence type="ECO:0000313" key="3">
    <source>
        <dbReference type="EMBL" id="OXA41677.1"/>
    </source>
</evidence>
<gene>
    <name evidence="3" type="ORF">Fcan01_23425</name>
</gene>
<proteinExistence type="predicted"/>
<keyword evidence="1" id="KW-0812">Transmembrane</keyword>
<evidence type="ECO:0000256" key="1">
    <source>
        <dbReference type="SAM" id="Phobius"/>
    </source>
</evidence>
<dbReference type="Proteomes" id="UP000198287">
    <property type="component" value="Unassembled WGS sequence"/>
</dbReference>
<organism evidence="3 4">
    <name type="scientific">Folsomia candida</name>
    <name type="common">Springtail</name>
    <dbReference type="NCBI Taxonomy" id="158441"/>
    <lineage>
        <taxon>Eukaryota</taxon>
        <taxon>Metazoa</taxon>
        <taxon>Ecdysozoa</taxon>
        <taxon>Arthropoda</taxon>
        <taxon>Hexapoda</taxon>
        <taxon>Collembola</taxon>
        <taxon>Entomobryomorpha</taxon>
        <taxon>Isotomoidea</taxon>
        <taxon>Isotomidae</taxon>
        <taxon>Proisotominae</taxon>
        <taxon>Folsomia</taxon>
    </lineage>
</organism>
<evidence type="ECO:0000259" key="2">
    <source>
        <dbReference type="Pfam" id="PF16033"/>
    </source>
</evidence>
<protein>
    <recommendedName>
        <fullName evidence="2">DUF4789 domain-containing protein</fullName>
    </recommendedName>
</protein>
<keyword evidence="1" id="KW-1133">Transmembrane helix</keyword>
<dbReference type="Pfam" id="PF16033">
    <property type="entry name" value="DUF4789"/>
    <property type="match status" value="1"/>
</dbReference>
<comment type="caution">
    <text evidence="3">The sequence shown here is derived from an EMBL/GenBank/DDBJ whole genome shotgun (WGS) entry which is preliminary data.</text>
</comment>
<sequence length="330" mass="36863">MLSRRIIYVFLTISIVLNLQSVLPFSHGRRQNSRFSKDFVLNVPESVVNESNESEEEAITINTSGDEEIVQTGSQKRTNGRLLVAREDAQLREILCPGANILSRYDLKTGKCSEIDTQGHCGEKMVFKEEMDSASYGYCECDFENHEVPLVFHPSSNSCYPIYSQGYCKPGEWLILSKEARGPLCQKNQCLIPLQQRLSTKNGRLSSKLIFPWIWDISSSSSIISSTESAAHPSGHDPVIKIKDSRIKSALLAPIPQRFVPLNGTGPCVLLGSGSKFCDVNEKVIIDRDDILPRCRVPGKTLRRLSIIPNACPPGSYYSIIGYCQPVWDF</sequence>
<keyword evidence="1" id="KW-0472">Membrane</keyword>
<evidence type="ECO:0000313" key="4">
    <source>
        <dbReference type="Proteomes" id="UP000198287"/>
    </source>
</evidence>
<accession>A0A226DAB9</accession>
<reference evidence="3 4" key="1">
    <citation type="submission" date="2015-12" db="EMBL/GenBank/DDBJ databases">
        <title>The genome of Folsomia candida.</title>
        <authorList>
            <person name="Faddeeva A."/>
            <person name="Derks M.F."/>
            <person name="Anvar Y."/>
            <person name="Smit S."/>
            <person name="Van Straalen N."/>
            <person name="Roelofs D."/>
        </authorList>
    </citation>
    <scope>NUCLEOTIDE SEQUENCE [LARGE SCALE GENOMIC DNA]</scope>
    <source>
        <strain evidence="3 4">VU population</strain>
        <tissue evidence="3">Whole body</tissue>
    </source>
</reference>
<name>A0A226DAB9_FOLCA</name>
<dbReference type="PANTHER" id="PTHR21177">
    <property type="entry name" value="IP06524P-RELATED"/>
    <property type="match status" value="1"/>
</dbReference>
<dbReference type="InterPro" id="IPR031993">
    <property type="entry name" value="DUF4789"/>
</dbReference>
<dbReference type="OMA" id="CECDFEN"/>
<dbReference type="OrthoDB" id="6343486at2759"/>
<feature type="domain" description="DUF4789" evidence="2">
    <location>
        <begin position="120"/>
        <end position="191"/>
    </location>
</feature>
<keyword evidence="4" id="KW-1185">Reference proteome</keyword>
<feature type="transmembrane region" description="Helical" evidence="1">
    <location>
        <begin position="6"/>
        <end position="25"/>
    </location>
</feature>
<dbReference type="EMBL" id="LNIX01000028">
    <property type="protein sequence ID" value="OXA41677.1"/>
    <property type="molecule type" value="Genomic_DNA"/>
</dbReference>